<comment type="caution">
    <text evidence="1">The sequence shown here is derived from an EMBL/GenBank/DDBJ whole genome shotgun (WGS) entry which is preliminary data.</text>
</comment>
<keyword evidence="2" id="KW-1185">Reference proteome</keyword>
<organism evidence="1 2">
    <name type="scientific">Rhodanobacter denitrificans</name>
    <dbReference type="NCBI Taxonomy" id="666685"/>
    <lineage>
        <taxon>Bacteria</taxon>
        <taxon>Pseudomonadati</taxon>
        <taxon>Pseudomonadota</taxon>
        <taxon>Gammaproteobacteria</taxon>
        <taxon>Lysobacterales</taxon>
        <taxon>Rhodanobacteraceae</taxon>
        <taxon>Rhodanobacter</taxon>
    </lineage>
</organism>
<dbReference type="Proteomes" id="UP000252387">
    <property type="component" value="Unassembled WGS sequence"/>
</dbReference>
<dbReference type="EMBL" id="QFWQ01000008">
    <property type="protein sequence ID" value="RCS29162.1"/>
    <property type="molecule type" value="Genomic_DNA"/>
</dbReference>
<evidence type="ECO:0000313" key="1">
    <source>
        <dbReference type="EMBL" id="RCS29162.1"/>
    </source>
</evidence>
<name>A0A368KB53_9GAMM</name>
<gene>
    <name evidence="1" type="ORF">DEO45_13970</name>
</gene>
<reference evidence="1 2" key="1">
    <citation type="submission" date="2018-05" db="EMBL/GenBank/DDBJ databases">
        <title>Draft genome sequence of Rhodanobacter denitrificans Yn1 isolated from gold copper mine.</title>
        <authorList>
            <person name="Yang N."/>
            <person name="Mazhar H.S."/>
            <person name="Rensing C."/>
        </authorList>
    </citation>
    <scope>NUCLEOTIDE SEQUENCE [LARGE SCALE GENOMIC DNA]</scope>
    <source>
        <strain evidence="1 2">Yn1</strain>
    </source>
</reference>
<protein>
    <submittedName>
        <fullName evidence="1">Uncharacterized protein</fullName>
    </submittedName>
</protein>
<sequence>MMPERDDEYLLKWKKMYIKVFTKRRWDASDRDECQITALELPRSLGEIFPEMFTVLKEAFIFWGFKKVTLLDDARIYVYDRD</sequence>
<evidence type="ECO:0000313" key="2">
    <source>
        <dbReference type="Proteomes" id="UP000252387"/>
    </source>
</evidence>
<dbReference type="AlphaFoldDB" id="A0A368KB53"/>
<proteinExistence type="predicted"/>
<accession>A0A368KB53</accession>